<evidence type="ECO:0008006" key="3">
    <source>
        <dbReference type="Google" id="ProtNLM"/>
    </source>
</evidence>
<proteinExistence type="predicted"/>
<keyword evidence="2" id="KW-1185">Reference proteome</keyword>
<name>Q1YT35_9GAMM</name>
<accession>Q1YT35</accession>
<protein>
    <recommendedName>
        <fullName evidence="3">TonB-dependent receptor</fullName>
    </recommendedName>
</protein>
<evidence type="ECO:0000313" key="1">
    <source>
        <dbReference type="EMBL" id="EAS47652.1"/>
    </source>
</evidence>
<dbReference type="EMBL" id="AAPI01000002">
    <property type="protein sequence ID" value="EAS47652.1"/>
    <property type="molecule type" value="Genomic_DNA"/>
</dbReference>
<gene>
    <name evidence="1" type="ORF">GB2207_02572</name>
</gene>
<comment type="caution">
    <text evidence="1">The sequence shown here is derived from an EMBL/GenBank/DDBJ whole genome shotgun (WGS) entry which is preliminary data.</text>
</comment>
<dbReference type="AlphaFoldDB" id="Q1YT35"/>
<evidence type="ECO:0000313" key="2">
    <source>
        <dbReference type="Proteomes" id="UP000005555"/>
    </source>
</evidence>
<dbReference type="STRING" id="314287.GB2207_02572"/>
<reference evidence="1 2" key="1">
    <citation type="submission" date="2006-03" db="EMBL/GenBank/DDBJ databases">
        <authorList>
            <person name="Giovannoni S.J."/>
            <person name="Cho J.-C."/>
            <person name="Ferriera S."/>
            <person name="Johnson J."/>
            <person name="Kravitz S."/>
            <person name="Halpern A."/>
            <person name="Remington K."/>
            <person name="Beeson K."/>
            <person name="Tran B."/>
            <person name="Rogers Y.-H."/>
            <person name="Friedman R."/>
            <person name="Venter J.C."/>
        </authorList>
    </citation>
    <scope>NUCLEOTIDE SEQUENCE [LARGE SCALE GENOMIC DNA]</scope>
    <source>
        <strain evidence="1 2">HTCC2207</strain>
    </source>
</reference>
<sequence>MALLGRNLTDETVINFGGNTPLGGTLTNGGGNSYYAFVNRPLNIALQAKYSF</sequence>
<dbReference type="Proteomes" id="UP000005555">
    <property type="component" value="Unassembled WGS sequence"/>
</dbReference>
<organism evidence="1 2">
    <name type="scientific">gamma proteobacterium HTCC2207</name>
    <dbReference type="NCBI Taxonomy" id="314287"/>
    <lineage>
        <taxon>Bacteria</taxon>
        <taxon>Pseudomonadati</taxon>
        <taxon>Pseudomonadota</taxon>
        <taxon>Gammaproteobacteria</taxon>
        <taxon>Cellvibrionales</taxon>
        <taxon>Porticoccaceae</taxon>
        <taxon>SAR92 clade</taxon>
    </lineage>
</organism>
<dbReference type="HOGENOM" id="CLU_3080241_0_0_6"/>